<feature type="compositionally biased region" description="Pro residues" evidence="1">
    <location>
        <begin position="26"/>
        <end position="35"/>
    </location>
</feature>
<reference evidence="3 4" key="1">
    <citation type="journal article" date="2013" name="Genome Biol.">
        <title>Genome of Acanthamoeba castellanii highlights extensive lateral gene transfer and early evolution of tyrosine kinase signaling.</title>
        <authorList>
            <person name="Clarke M."/>
            <person name="Lohan A.J."/>
            <person name="Liu B."/>
            <person name="Lagkouvardos I."/>
            <person name="Roy S."/>
            <person name="Zafar N."/>
            <person name="Bertelli C."/>
            <person name="Schilde C."/>
            <person name="Kianianmomeni A."/>
            <person name="Burglin T.R."/>
            <person name="Frech C."/>
            <person name="Turcotte B."/>
            <person name="Kopec K.O."/>
            <person name="Synnott J.M."/>
            <person name="Choo C."/>
            <person name="Paponov I."/>
            <person name="Finkler A."/>
            <person name="Soon Heng Tan C."/>
            <person name="Hutchins A.P."/>
            <person name="Weinmeier T."/>
            <person name="Rattei T."/>
            <person name="Chu J.S."/>
            <person name="Gimenez G."/>
            <person name="Irimia M."/>
            <person name="Rigden D.J."/>
            <person name="Fitzpatrick D.A."/>
            <person name="Lorenzo-Morales J."/>
            <person name="Bateman A."/>
            <person name="Chiu C.H."/>
            <person name="Tang P."/>
            <person name="Hegemann P."/>
            <person name="Fromm H."/>
            <person name="Raoult D."/>
            <person name="Greub G."/>
            <person name="Miranda-Saavedra D."/>
            <person name="Chen N."/>
            <person name="Nash P."/>
            <person name="Ginger M.L."/>
            <person name="Horn M."/>
            <person name="Schaap P."/>
            <person name="Caler L."/>
            <person name="Loftus B."/>
        </authorList>
    </citation>
    <scope>NUCLEOTIDE SEQUENCE [LARGE SCALE GENOMIC DNA]</scope>
    <source>
        <strain evidence="3 4">Neff</strain>
    </source>
</reference>
<evidence type="ECO:0000256" key="1">
    <source>
        <dbReference type="SAM" id="MobiDB-lite"/>
    </source>
</evidence>
<feature type="signal peptide" evidence="2">
    <location>
        <begin position="1"/>
        <end position="16"/>
    </location>
</feature>
<gene>
    <name evidence="3" type="ORF">ACA1_113310</name>
</gene>
<evidence type="ECO:0000256" key="2">
    <source>
        <dbReference type="SAM" id="SignalP"/>
    </source>
</evidence>
<feature type="non-terminal residue" evidence="3">
    <location>
        <position position="1"/>
    </location>
</feature>
<keyword evidence="2" id="KW-0732">Signal</keyword>
<feature type="compositionally biased region" description="Low complexity" evidence="1">
    <location>
        <begin position="36"/>
        <end position="63"/>
    </location>
</feature>
<dbReference type="AlphaFoldDB" id="L8H698"/>
<accession>L8H698</accession>
<keyword evidence="4" id="KW-1185">Reference proteome</keyword>
<proteinExistence type="predicted"/>
<dbReference type="VEuPathDB" id="AmoebaDB:ACA1_113310"/>
<dbReference type="GeneID" id="14920835"/>
<evidence type="ECO:0000313" key="4">
    <source>
        <dbReference type="Proteomes" id="UP000011083"/>
    </source>
</evidence>
<dbReference type="RefSeq" id="XP_004342105.1">
    <property type="nucleotide sequence ID" value="XM_004342056.1"/>
</dbReference>
<dbReference type="Proteomes" id="UP000011083">
    <property type="component" value="Unassembled WGS sequence"/>
</dbReference>
<sequence>LLIWWVFLLAGRCSSASRSCSTWPSPSSPTCPPSPATSRAWPGPSRRSTRRGPSSRASSSGPNRTRRRPNESTLNLNALREQFALIIAKNKGPWLACLAIGV</sequence>
<dbReference type="EMBL" id="KB007926">
    <property type="protein sequence ID" value="ELR19996.1"/>
    <property type="molecule type" value="Genomic_DNA"/>
</dbReference>
<dbReference type="KEGG" id="acan:ACA1_113310"/>
<organism evidence="3 4">
    <name type="scientific">Acanthamoeba castellanii (strain ATCC 30010 / Neff)</name>
    <dbReference type="NCBI Taxonomy" id="1257118"/>
    <lineage>
        <taxon>Eukaryota</taxon>
        <taxon>Amoebozoa</taxon>
        <taxon>Discosea</taxon>
        <taxon>Longamoebia</taxon>
        <taxon>Centramoebida</taxon>
        <taxon>Acanthamoebidae</taxon>
        <taxon>Acanthamoeba</taxon>
    </lineage>
</organism>
<feature type="chain" id="PRO_5003990946" evidence="2">
    <location>
        <begin position="17"/>
        <end position="102"/>
    </location>
</feature>
<name>L8H698_ACACF</name>
<feature type="compositionally biased region" description="Low complexity" evidence="1">
    <location>
        <begin position="16"/>
        <end position="25"/>
    </location>
</feature>
<evidence type="ECO:0000313" key="3">
    <source>
        <dbReference type="EMBL" id="ELR19996.1"/>
    </source>
</evidence>
<protein>
    <submittedName>
        <fullName evidence="3">Uncharacterized protein</fullName>
    </submittedName>
</protein>
<feature type="region of interest" description="Disordered" evidence="1">
    <location>
        <begin position="16"/>
        <end position="73"/>
    </location>
</feature>